<keyword evidence="3 7" id="KW-0812">Transmembrane</keyword>
<evidence type="ECO:0000256" key="6">
    <source>
        <dbReference type="SAM" id="MobiDB-lite"/>
    </source>
</evidence>
<reference evidence="8" key="1">
    <citation type="journal article" date="2023" name="GigaByte">
        <title>Genome assembly of the bearded iris, Iris pallida Lam.</title>
        <authorList>
            <person name="Bruccoleri R.E."/>
            <person name="Oakeley E.J."/>
            <person name="Faust A.M.E."/>
            <person name="Altorfer M."/>
            <person name="Dessus-Babus S."/>
            <person name="Burckhardt D."/>
            <person name="Oertli M."/>
            <person name="Naumann U."/>
            <person name="Petersen F."/>
            <person name="Wong J."/>
        </authorList>
    </citation>
    <scope>NUCLEOTIDE SEQUENCE</scope>
    <source>
        <strain evidence="8">GSM-AAB239-AS_SAM_17_03QT</strain>
    </source>
</reference>
<dbReference type="PANTHER" id="PTHR31621:SF5">
    <property type="entry name" value="PROTEIN DMP10"/>
    <property type="match status" value="1"/>
</dbReference>
<dbReference type="Pfam" id="PF05078">
    <property type="entry name" value="DUF679"/>
    <property type="match status" value="1"/>
</dbReference>
<organism evidence="8 9">
    <name type="scientific">Iris pallida</name>
    <name type="common">Sweet iris</name>
    <dbReference type="NCBI Taxonomy" id="29817"/>
    <lineage>
        <taxon>Eukaryota</taxon>
        <taxon>Viridiplantae</taxon>
        <taxon>Streptophyta</taxon>
        <taxon>Embryophyta</taxon>
        <taxon>Tracheophyta</taxon>
        <taxon>Spermatophyta</taxon>
        <taxon>Magnoliopsida</taxon>
        <taxon>Liliopsida</taxon>
        <taxon>Asparagales</taxon>
        <taxon>Iridaceae</taxon>
        <taxon>Iridoideae</taxon>
        <taxon>Irideae</taxon>
        <taxon>Iris</taxon>
    </lineage>
</organism>
<dbReference type="GO" id="GO:0005737">
    <property type="term" value="C:cytoplasm"/>
    <property type="evidence" value="ECO:0007669"/>
    <property type="project" value="UniProtKB-ARBA"/>
</dbReference>
<evidence type="ECO:0000256" key="7">
    <source>
        <dbReference type="SAM" id="Phobius"/>
    </source>
</evidence>
<dbReference type="Proteomes" id="UP001140949">
    <property type="component" value="Unassembled WGS sequence"/>
</dbReference>
<keyword evidence="5 7" id="KW-0472">Membrane</keyword>
<evidence type="ECO:0000256" key="2">
    <source>
        <dbReference type="ARBA" id="ARBA00008707"/>
    </source>
</evidence>
<feature type="compositionally biased region" description="Pro residues" evidence="6">
    <location>
        <begin position="22"/>
        <end position="38"/>
    </location>
</feature>
<keyword evidence="9" id="KW-1185">Reference proteome</keyword>
<dbReference type="PANTHER" id="PTHR31621">
    <property type="entry name" value="PROTEIN DMP3"/>
    <property type="match status" value="1"/>
</dbReference>
<feature type="region of interest" description="Disordered" evidence="6">
    <location>
        <begin position="1"/>
        <end position="45"/>
    </location>
</feature>
<dbReference type="EMBL" id="JANAVB010004599">
    <property type="protein sequence ID" value="KAJ6848706.1"/>
    <property type="molecule type" value="Genomic_DNA"/>
</dbReference>
<feature type="transmembrane region" description="Helical" evidence="7">
    <location>
        <begin position="119"/>
        <end position="136"/>
    </location>
</feature>
<proteinExistence type="inferred from homology"/>
<sequence length="229" mass="24555">MAESTVVAIPRPVESELKELPRTPPTRSPIGTPKPVPSTPSRAAPAGVVDRTLSGASNLVNLLPTGTVLAFQTLSPSFANKGKCYTSNKCLTSALILLCSLSCVFFSLTDSLLGEDGKLYYGIATVKGFYLFNYEGDEEERAKAFGRGLRRLRLRPLDCVHALFSVLVLLSLTFSDSDIQNCLFPGAGKDARELLVNLPLGAAVVSSLVFMILPTSRKGIGYVAPPHPR</sequence>
<evidence type="ECO:0000313" key="9">
    <source>
        <dbReference type="Proteomes" id="UP001140949"/>
    </source>
</evidence>
<dbReference type="AlphaFoldDB" id="A0AAX6I5Z5"/>
<accession>A0AAX6I5Z5</accession>
<dbReference type="GO" id="GO:0016020">
    <property type="term" value="C:membrane"/>
    <property type="evidence" value="ECO:0007669"/>
    <property type="project" value="UniProtKB-SubCell"/>
</dbReference>
<dbReference type="GO" id="GO:0010256">
    <property type="term" value="P:endomembrane system organization"/>
    <property type="evidence" value="ECO:0007669"/>
    <property type="project" value="TreeGrafter"/>
</dbReference>
<evidence type="ECO:0000256" key="4">
    <source>
        <dbReference type="ARBA" id="ARBA00022989"/>
    </source>
</evidence>
<evidence type="ECO:0000256" key="3">
    <source>
        <dbReference type="ARBA" id="ARBA00022692"/>
    </source>
</evidence>
<evidence type="ECO:0000256" key="5">
    <source>
        <dbReference type="ARBA" id="ARBA00023136"/>
    </source>
</evidence>
<feature type="transmembrane region" description="Helical" evidence="7">
    <location>
        <begin position="157"/>
        <end position="174"/>
    </location>
</feature>
<gene>
    <name evidence="8" type="ORF">M6B38_275815</name>
</gene>
<name>A0AAX6I5Z5_IRIPA</name>
<protein>
    <submittedName>
        <fullName evidence="8">Uncharacterized protein</fullName>
    </submittedName>
</protein>
<feature type="transmembrane region" description="Helical" evidence="7">
    <location>
        <begin position="194"/>
        <end position="213"/>
    </location>
</feature>
<dbReference type="InterPro" id="IPR007770">
    <property type="entry name" value="DMP"/>
</dbReference>
<evidence type="ECO:0000256" key="1">
    <source>
        <dbReference type="ARBA" id="ARBA00004141"/>
    </source>
</evidence>
<evidence type="ECO:0000313" key="8">
    <source>
        <dbReference type="EMBL" id="KAJ6848706.1"/>
    </source>
</evidence>
<comment type="similarity">
    <text evidence="2">Belongs to the plant DMP1 protein family.</text>
</comment>
<comment type="subcellular location">
    <subcellularLocation>
        <location evidence="1">Membrane</location>
        <topology evidence="1">Multi-pass membrane protein</topology>
    </subcellularLocation>
</comment>
<keyword evidence="4 7" id="KW-1133">Transmembrane helix</keyword>
<feature type="transmembrane region" description="Helical" evidence="7">
    <location>
        <begin position="90"/>
        <end position="107"/>
    </location>
</feature>
<comment type="caution">
    <text evidence="8">The sequence shown here is derived from an EMBL/GenBank/DDBJ whole genome shotgun (WGS) entry which is preliminary data.</text>
</comment>
<reference evidence="8" key="2">
    <citation type="submission" date="2023-04" db="EMBL/GenBank/DDBJ databases">
        <authorList>
            <person name="Bruccoleri R.E."/>
            <person name="Oakeley E.J."/>
            <person name="Faust A.-M."/>
            <person name="Dessus-Babus S."/>
            <person name="Altorfer M."/>
            <person name="Burckhardt D."/>
            <person name="Oertli M."/>
            <person name="Naumann U."/>
            <person name="Petersen F."/>
            <person name="Wong J."/>
        </authorList>
    </citation>
    <scope>NUCLEOTIDE SEQUENCE</scope>
    <source>
        <strain evidence="8">GSM-AAB239-AS_SAM_17_03QT</strain>
        <tissue evidence="8">Leaf</tissue>
    </source>
</reference>